<evidence type="ECO:0000256" key="1">
    <source>
        <dbReference type="SAM" id="Coils"/>
    </source>
</evidence>
<protein>
    <submittedName>
        <fullName evidence="3">Uncharacterized protein</fullName>
    </submittedName>
</protein>
<feature type="region of interest" description="Disordered" evidence="2">
    <location>
        <begin position="148"/>
        <end position="203"/>
    </location>
</feature>
<evidence type="ECO:0000256" key="2">
    <source>
        <dbReference type="SAM" id="MobiDB-lite"/>
    </source>
</evidence>
<sequence>MSVRLREAEAQAELRETRQRMLELETQNQIHSNQLRRAEQESRCLQERVQALTAQNKDMHVQLQEIKRKQAEIECKSKEESWRFRKKREVQGQLNHTDSSQYIRDLKDQIKELKHEICCLKGQRGIPSQPTFDGIHIVNHYTGVDDAYRSSDDDGMEAPQPRSCTRIRLHPNLGDTDSEEDGEETLRLTVPQNNNNNHKSTTV</sequence>
<gene>
    <name evidence="3" type="ORF">OJAV_G00036340</name>
</gene>
<reference evidence="3 4" key="1">
    <citation type="submission" date="2018-11" db="EMBL/GenBank/DDBJ databases">
        <authorList>
            <person name="Lopez-Roques C."/>
            <person name="Donnadieu C."/>
            <person name="Bouchez O."/>
            <person name="Klopp C."/>
            <person name="Cabau C."/>
            <person name="Zahm M."/>
        </authorList>
    </citation>
    <scope>NUCLEOTIDE SEQUENCE [LARGE SCALE GENOMIC DNA]</scope>
    <source>
        <strain evidence="3">RS831</strain>
        <tissue evidence="3">Whole body</tissue>
    </source>
</reference>
<proteinExistence type="predicted"/>
<feature type="compositionally biased region" description="Polar residues" evidence="2">
    <location>
        <begin position="190"/>
        <end position="203"/>
    </location>
</feature>
<organism evidence="3 4">
    <name type="scientific">Oryzias javanicus</name>
    <name type="common">Javanese ricefish</name>
    <name type="synonym">Aplocheilus javanicus</name>
    <dbReference type="NCBI Taxonomy" id="123683"/>
    <lineage>
        <taxon>Eukaryota</taxon>
        <taxon>Metazoa</taxon>
        <taxon>Chordata</taxon>
        <taxon>Craniata</taxon>
        <taxon>Vertebrata</taxon>
        <taxon>Euteleostomi</taxon>
        <taxon>Actinopterygii</taxon>
        <taxon>Neopterygii</taxon>
        <taxon>Teleostei</taxon>
        <taxon>Neoteleostei</taxon>
        <taxon>Acanthomorphata</taxon>
        <taxon>Ovalentaria</taxon>
        <taxon>Atherinomorphae</taxon>
        <taxon>Beloniformes</taxon>
        <taxon>Adrianichthyidae</taxon>
        <taxon>Oryziinae</taxon>
        <taxon>Oryzias</taxon>
    </lineage>
</organism>
<dbReference type="EMBL" id="CM012440">
    <property type="protein sequence ID" value="RVE73963.1"/>
    <property type="molecule type" value="Genomic_DNA"/>
</dbReference>
<name>A0A3S2MTI5_ORYJA</name>
<accession>A0A3S2MTI5</accession>
<keyword evidence="4" id="KW-1185">Reference proteome</keyword>
<dbReference type="AlphaFoldDB" id="A0A3S2MTI5"/>
<evidence type="ECO:0000313" key="4">
    <source>
        <dbReference type="Proteomes" id="UP000283210"/>
    </source>
</evidence>
<evidence type="ECO:0000313" key="3">
    <source>
        <dbReference type="EMBL" id="RVE73963.1"/>
    </source>
</evidence>
<reference evidence="3 4" key="2">
    <citation type="submission" date="2019-01" db="EMBL/GenBank/DDBJ databases">
        <title>A chromosome length genome reference of the Java medaka (oryzias javanicus).</title>
        <authorList>
            <person name="Herpin A."/>
            <person name="Takehana Y."/>
            <person name="Naruse K."/>
            <person name="Ansai S."/>
            <person name="Kawaguchi M."/>
        </authorList>
    </citation>
    <scope>NUCLEOTIDE SEQUENCE [LARGE SCALE GENOMIC DNA]</scope>
    <source>
        <strain evidence="3">RS831</strain>
        <tissue evidence="3">Whole body</tissue>
    </source>
</reference>
<dbReference type="Proteomes" id="UP000283210">
    <property type="component" value="Chromosome 4"/>
</dbReference>
<feature type="coiled-coil region" evidence="1">
    <location>
        <begin position="5"/>
        <end position="81"/>
    </location>
</feature>
<keyword evidence="1" id="KW-0175">Coiled coil</keyword>
<dbReference type="OrthoDB" id="295078at2759"/>